<feature type="transmembrane region" description="Helical" evidence="10">
    <location>
        <begin position="145"/>
        <end position="166"/>
    </location>
</feature>
<feature type="transmembrane region" description="Helical" evidence="10">
    <location>
        <begin position="238"/>
        <end position="261"/>
    </location>
</feature>
<feature type="transmembrane region" description="Helical" evidence="10">
    <location>
        <begin position="72"/>
        <end position="89"/>
    </location>
</feature>
<evidence type="ECO:0000256" key="4">
    <source>
        <dbReference type="ARBA" id="ARBA00022679"/>
    </source>
</evidence>
<dbReference type="Gene3D" id="3.30.565.10">
    <property type="entry name" value="Histidine kinase-like ATPase, C-terminal domain"/>
    <property type="match status" value="1"/>
</dbReference>
<dbReference type="EC" id="2.7.13.3" evidence="2"/>
<keyword evidence="3" id="KW-0597">Phosphoprotein</keyword>
<organism evidence="12 13">
    <name type="scientific">Candidatus Solincola sediminis</name>
    <dbReference type="NCBI Taxonomy" id="1797199"/>
    <lineage>
        <taxon>Bacteria</taxon>
        <taxon>Bacillati</taxon>
        <taxon>Actinomycetota</taxon>
        <taxon>Candidatus Geothermincolia</taxon>
        <taxon>Candidatus Geothermincolales</taxon>
        <taxon>Candidatus Geothermincolaceae</taxon>
        <taxon>Candidatus Solincola</taxon>
    </lineage>
</organism>
<dbReference type="InterPro" id="IPR029016">
    <property type="entry name" value="GAF-like_dom_sf"/>
</dbReference>
<feature type="domain" description="GAF" evidence="11">
    <location>
        <begin position="324"/>
        <end position="499"/>
    </location>
</feature>
<comment type="caution">
    <text evidence="12">The sequence shown here is derived from an EMBL/GenBank/DDBJ whole genome shotgun (WGS) entry which is preliminary data.</text>
</comment>
<sequence>MMGDFPRALTAVSGLISLAIGLYVFMNGRDRIVNRLFFLMTFLLSLWAVAEAMTMSAGVLSDKILWTKFQGIGELLLVPTYLMIALYFPNVKSFMRAGRKTAGIIAAIYTPFILGLVLLFTTGFIYSAYYESDNISKIAVTRTPFFWFLEILSFTVVFTAMGVYLGQRSRAQSSAARKGLLVLALAPVPVLIANICQNFELSAYITATQASVFSVVLLAFGVLRYGLFIDLRSISKRLLIHASVIVINISLVVLVGVLYIYALGLGAGPIAVALILITTIPFMLAYDQEVKWMRRAANRYLYGREEEESRLLQELSASIRTVGKLEDLAEQVVGKVKGSLALTACALMMKEGDLYRAIGFVPDANLLSSGFNDMVEKGLTMRKWPGFFSFEDEQSSLSGCWLLEDEIERGPCRIGCMSLGLFRIYEGGGRLEEFLWKADEHGQALCVPLQVAGEEVGLLWMISGRERARFSLEEYDFMVALSTQVAVSLKNAQLLQELLNKSNRLQELIQMATTAQEEERIRVSRELHDGLAPYFLDIIYQVDTLQDKVGEANQLNGTLDEVREKARTGLRDLRQIISDLRPSSLDVLGLKKSLGTYLERFGIENNVQVAFEALGDLGKLDPLIEVTAFRIAQEALANISRHAGASRVLLSLACDNGTLEMKIEDDGIGFAEREVRDRMLRGDCLGIKGMTERAELMRADLGIDSAPGNGTRLRLSMPLPGR</sequence>
<dbReference type="Proteomes" id="UP000177876">
    <property type="component" value="Unassembled WGS sequence"/>
</dbReference>
<dbReference type="PANTHER" id="PTHR24421:SF10">
    <property type="entry name" value="NITRATE_NITRITE SENSOR PROTEIN NARQ"/>
    <property type="match status" value="1"/>
</dbReference>
<feature type="transmembrane region" description="Helical" evidence="10">
    <location>
        <begin position="101"/>
        <end position="125"/>
    </location>
</feature>
<accession>A0A1F2WQA3</accession>
<evidence type="ECO:0000256" key="8">
    <source>
        <dbReference type="ARBA" id="ARBA00023012"/>
    </source>
</evidence>
<keyword evidence="9" id="KW-0175">Coiled coil</keyword>
<dbReference type="Gene3D" id="1.20.5.1930">
    <property type="match status" value="1"/>
</dbReference>
<dbReference type="InterPro" id="IPR011712">
    <property type="entry name" value="Sig_transdc_His_kin_sub3_dim/P"/>
</dbReference>
<evidence type="ECO:0000256" key="7">
    <source>
        <dbReference type="ARBA" id="ARBA00022840"/>
    </source>
</evidence>
<evidence type="ECO:0000256" key="2">
    <source>
        <dbReference type="ARBA" id="ARBA00012438"/>
    </source>
</evidence>
<keyword evidence="10" id="KW-0472">Membrane</keyword>
<evidence type="ECO:0000256" key="3">
    <source>
        <dbReference type="ARBA" id="ARBA00022553"/>
    </source>
</evidence>
<dbReference type="InterPro" id="IPR031621">
    <property type="entry name" value="HisKA_7TM"/>
</dbReference>
<dbReference type="Gene3D" id="3.30.450.40">
    <property type="match status" value="1"/>
</dbReference>
<protein>
    <recommendedName>
        <fullName evidence="2">histidine kinase</fullName>
        <ecNumber evidence="2">2.7.13.3</ecNumber>
    </recommendedName>
</protein>
<keyword evidence="10" id="KW-0812">Transmembrane</keyword>
<feature type="coiled-coil region" evidence="9">
    <location>
        <begin position="491"/>
        <end position="518"/>
    </location>
</feature>
<keyword evidence="5" id="KW-0547">Nucleotide-binding</keyword>
<dbReference type="STRING" id="1797197.A2Y75_00630"/>
<dbReference type="Pfam" id="PF07730">
    <property type="entry name" value="HisKA_3"/>
    <property type="match status" value="1"/>
</dbReference>
<dbReference type="Pfam" id="PF16927">
    <property type="entry name" value="HisKA_7TM"/>
    <property type="match status" value="1"/>
</dbReference>
<keyword evidence="10" id="KW-1133">Transmembrane helix</keyword>
<dbReference type="SUPFAM" id="SSF55874">
    <property type="entry name" value="ATPase domain of HSP90 chaperone/DNA topoisomerase II/histidine kinase"/>
    <property type="match status" value="1"/>
</dbReference>
<evidence type="ECO:0000256" key="5">
    <source>
        <dbReference type="ARBA" id="ARBA00022741"/>
    </source>
</evidence>
<feature type="transmembrane region" description="Helical" evidence="10">
    <location>
        <begin position="178"/>
        <end position="195"/>
    </location>
</feature>
<dbReference type="AlphaFoldDB" id="A0A1F2WQA3"/>
<name>A0A1F2WQA3_9ACTN</name>
<feature type="transmembrane region" description="Helical" evidence="10">
    <location>
        <begin position="6"/>
        <end position="25"/>
    </location>
</feature>
<dbReference type="PANTHER" id="PTHR24421">
    <property type="entry name" value="NITRATE/NITRITE SENSOR PROTEIN NARX-RELATED"/>
    <property type="match status" value="1"/>
</dbReference>
<dbReference type="SMART" id="SM00065">
    <property type="entry name" value="GAF"/>
    <property type="match status" value="1"/>
</dbReference>
<dbReference type="GO" id="GO:0005524">
    <property type="term" value="F:ATP binding"/>
    <property type="evidence" value="ECO:0007669"/>
    <property type="project" value="UniProtKB-KW"/>
</dbReference>
<feature type="transmembrane region" description="Helical" evidence="10">
    <location>
        <begin position="37"/>
        <end position="60"/>
    </location>
</feature>
<dbReference type="GO" id="GO:0000155">
    <property type="term" value="F:phosphorelay sensor kinase activity"/>
    <property type="evidence" value="ECO:0007669"/>
    <property type="project" value="InterPro"/>
</dbReference>
<evidence type="ECO:0000313" key="13">
    <source>
        <dbReference type="Proteomes" id="UP000177876"/>
    </source>
</evidence>
<dbReference type="InterPro" id="IPR050482">
    <property type="entry name" value="Sensor_HK_TwoCompSys"/>
</dbReference>
<dbReference type="EMBL" id="MELK01000019">
    <property type="protein sequence ID" value="OFW59021.1"/>
    <property type="molecule type" value="Genomic_DNA"/>
</dbReference>
<gene>
    <name evidence="12" type="ORF">A2Y75_00630</name>
</gene>
<comment type="catalytic activity">
    <reaction evidence="1">
        <text>ATP + protein L-histidine = ADP + protein N-phospho-L-histidine.</text>
        <dbReference type="EC" id="2.7.13.3"/>
    </reaction>
</comment>
<feature type="transmembrane region" description="Helical" evidence="10">
    <location>
        <begin position="201"/>
        <end position="226"/>
    </location>
</feature>
<dbReference type="InterPro" id="IPR036890">
    <property type="entry name" value="HATPase_C_sf"/>
</dbReference>
<keyword evidence="7" id="KW-0067">ATP-binding</keyword>
<proteinExistence type="predicted"/>
<dbReference type="Pfam" id="PF02518">
    <property type="entry name" value="HATPase_c"/>
    <property type="match status" value="1"/>
</dbReference>
<evidence type="ECO:0000259" key="11">
    <source>
        <dbReference type="SMART" id="SM00065"/>
    </source>
</evidence>
<evidence type="ECO:0000256" key="9">
    <source>
        <dbReference type="SAM" id="Coils"/>
    </source>
</evidence>
<keyword evidence="8" id="KW-0902">Two-component regulatory system</keyword>
<keyword evidence="6" id="KW-0418">Kinase</keyword>
<feature type="transmembrane region" description="Helical" evidence="10">
    <location>
        <begin position="267"/>
        <end position="286"/>
    </location>
</feature>
<reference evidence="12 13" key="1">
    <citation type="journal article" date="2016" name="Nat. Commun.">
        <title>Thousands of microbial genomes shed light on interconnected biogeochemical processes in an aquifer system.</title>
        <authorList>
            <person name="Anantharaman K."/>
            <person name="Brown C.T."/>
            <person name="Hug L.A."/>
            <person name="Sharon I."/>
            <person name="Castelle C.J."/>
            <person name="Probst A.J."/>
            <person name="Thomas B.C."/>
            <person name="Singh A."/>
            <person name="Wilkins M.J."/>
            <person name="Karaoz U."/>
            <person name="Brodie E.L."/>
            <person name="Williams K.H."/>
            <person name="Hubbard S.S."/>
            <person name="Banfield J.F."/>
        </authorList>
    </citation>
    <scope>NUCLEOTIDE SEQUENCE [LARGE SCALE GENOMIC DNA]</scope>
</reference>
<dbReference type="GO" id="GO:0016020">
    <property type="term" value="C:membrane"/>
    <property type="evidence" value="ECO:0007669"/>
    <property type="project" value="InterPro"/>
</dbReference>
<evidence type="ECO:0000256" key="6">
    <source>
        <dbReference type="ARBA" id="ARBA00022777"/>
    </source>
</evidence>
<evidence type="ECO:0000256" key="10">
    <source>
        <dbReference type="SAM" id="Phobius"/>
    </source>
</evidence>
<dbReference type="SUPFAM" id="SSF55781">
    <property type="entry name" value="GAF domain-like"/>
    <property type="match status" value="1"/>
</dbReference>
<evidence type="ECO:0000256" key="1">
    <source>
        <dbReference type="ARBA" id="ARBA00000085"/>
    </source>
</evidence>
<dbReference type="InterPro" id="IPR003594">
    <property type="entry name" value="HATPase_dom"/>
</dbReference>
<dbReference type="InterPro" id="IPR003018">
    <property type="entry name" value="GAF"/>
</dbReference>
<keyword evidence="4" id="KW-0808">Transferase</keyword>
<dbReference type="GO" id="GO:0046983">
    <property type="term" value="F:protein dimerization activity"/>
    <property type="evidence" value="ECO:0007669"/>
    <property type="project" value="InterPro"/>
</dbReference>
<evidence type="ECO:0000313" key="12">
    <source>
        <dbReference type="EMBL" id="OFW59021.1"/>
    </source>
</evidence>
<dbReference type="CDD" id="cd16917">
    <property type="entry name" value="HATPase_UhpB-NarQ-NarX-like"/>
    <property type="match status" value="1"/>
</dbReference>